<evidence type="ECO:0000256" key="5">
    <source>
        <dbReference type="ARBA" id="ARBA00022989"/>
    </source>
</evidence>
<comment type="caution">
    <text evidence="9">The sequence shown here is derived from an EMBL/GenBank/DDBJ whole genome shotgun (WGS) entry which is preliminary data.</text>
</comment>
<evidence type="ECO:0000313" key="9">
    <source>
        <dbReference type="EMBL" id="KAG6444975.1"/>
    </source>
</evidence>
<dbReference type="AlphaFoldDB" id="A0A921YTG5"/>
<dbReference type="PANTHER" id="PTHR11523">
    <property type="entry name" value="SODIUM/POTASSIUM-DEPENDENT ATPASE BETA SUBUNIT"/>
    <property type="match status" value="1"/>
</dbReference>
<dbReference type="Proteomes" id="UP000791440">
    <property type="component" value="Unassembled WGS sequence"/>
</dbReference>
<evidence type="ECO:0000256" key="2">
    <source>
        <dbReference type="ARBA" id="ARBA00005876"/>
    </source>
</evidence>
<dbReference type="Pfam" id="PF00287">
    <property type="entry name" value="Na_K-ATPase"/>
    <property type="match status" value="1"/>
</dbReference>
<reference evidence="9" key="2">
    <citation type="submission" date="2020-12" db="EMBL/GenBank/DDBJ databases">
        <authorList>
            <person name="Kanost M."/>
        </authorList>
    </citation>
    <scope>NUCLEOTIDE SEQUENCE</scope>
</reference>
<sequence length="318" mass="36633">MAPKKRSFYSKRSPSPLLLHKDPSLSTSLPSTSRDQRLPANRSEPEPPCMDRCLKFLYNRQKKTFCGRTCKSWICIILYSIMYLIFLSTFTLIFLYGSLKIMKHTLDYQSIDKEQLLTYGERGVGLTATPTSETNYPLIWYRENKEEDYLKYVHAIDNLLYNYRKKRDVNSLGVCGQSPYGYGDTPCVLIRINKQWRWAGKPLEIDSVKAKSAPREVQEWMRQDKKLWLQCGGSNSYDKEHIGRIKYYPDPPGFDPSLFPMDLDDTSPLVAMQLTNFTVGLSLAIECKLWYDKGPSSVEFVVYVAPEEVVSNKTSSSV</sequence>
<keyword evidence="4" id="KW-0735">Signal-anchor</keyword>
<dbReference type="EMBL" id="JH668315">
    <property type="protein sequence ID" value="KAG6444975.1"/>
    <property type="molecule type" value="Genomic_DNA"/>
</dbReference>
<evidence type="ECO:0000256" key="7">
    <source>
        <dbReference type="SAM" id="MobiDB-lite"/>
    </source>
</evidence>
<feature type="transmembrane region" description="Helical" evidence="8">
    <location>
        <begin position="73"/>
        <end position="96"/>
    </location>
</feature>
<proteinExistence type="inferred from homology"/>
<dbReference type="PANTHER" id="PTHR11523:SF28">
    <property type="entry name" value="NA_K-ATPASE BETA SUBUNIT ISOFORM 4-RELATED"/>
    <property type="match status" value="1"/>
</dbReference>
<dbReference type="GO" id="GO:0001671">
    <property type="term" value="F:ATPase activator activity"/>
    <property type="evidence" value="ECO:0007669"/>
    <property type="project" value="TreeGrafter"/>
</dbReference>
<keyword evidence="10" id="KW-1185">Reference proteome</keyword>
<dbReference type="GO" id="GO:0036376">
    <property type="term" value="P:sodium ion export across plasma membrane"/>
    <property type="evidence" value="ECO:0007669"/>
    <property type="project" value="TreeGrafter"/>
</dbReference>
<dbReference type="GO" id="GO:0005890">
    <property type="term" value="C:sodium:potassium-exchanging ATPase complex"/>
    <property type="evidence" value="ECO:0007669"/>
    <property type="project" value="InterPro"/>
</dbReference>
<organism evidence="9 10">
    <name type="scientific">Manduca sexta</name>
    <name type="common">Tobacco hawkmoth</name>
    <name type="synonym">Tobacco hornworm</name>
    <dbReference type="NCBI Taxonomy" id="7130"/>
    <lineage>
        <taxon>Eukaryota</taxon>
        <taxon>Metazoa</taxon>
        <taxon>Ecdysozoa</taxon>
        <taxon>Arthropoda</taxon>
        <taxon>Hexapoda</taxon>
        <taxon>Insecta</taxon>
        <taxon>Pterygota</taxon>
        <taxon>Neoptera</taxon>
        <taxon>Endopterygota</taxon>
        <taxon>Lepidoptera</taxon>
        <taxon>Glossata</taxon>
        <taxon>Ditrysia</taxon>
        <taxon>Bombycoidea</taxon>
        <taxon>Sphingidae</taxon>
        <taxon>Sphinginae</taxon>
        <taxon>Sphingini</taxon>
        <taxon>Manduca</taxon>
    </lineage>
</organism>
<dbReference type="InterPro" id="IPR000402">
    <property type="entry name" value="Na/K_ATPase_sub_beta"/>
</dbReference>
<keyword evidence="5 8" id="KW-1133">Transmembrane helix</keyword>
<comment type="similarity">
    <text evidence="2">Belongs to the X(+)/potassium ATPases subunit beta family.</text>
</comment>
<feature type="region of interest" description="Disordered" evidence="7">
    <location>
        <begin position="1"/>
        <end position="45"/>
    </location>
</feature>
<dbReference type="GO" id="GO:1990573">
    <property type="term" value="P:potassium ion import across plasma membrane"/>
    <property type="evidence" value="ECO:0007669"/>
    <property type="project" value="TreeGrafter"/>
</dbReference>
<keyword evidence="6 8" id="KW-0472">Membrane</keyword>
<dbReference type="GO" id="GO:0006883">
    <property type="term" value="P:intracellular sodium ion homeostasis"/>
    <property type="evidence" value="ECO:0007669"/>
    <property type="project" value="TreeGrafter"/>
</dbReference>
<dbReference type="Gene3D" id="2.60.40.1660">
    <property type="entry name" value="Na, k-atpase alpha subunit"/>
    <property type="match status" value="1"/>
</dbReference>
<evidence type="ECO:0000313" key="10">
    <source>
        <dbReference type="Proteomes" id="UP000791440"/>
    </source>
</evidence>
<reference evidence="9" key="1">
    <citation type="journal article" date="2016" name="Insect Biochem. Mol. Biol.">
        <title>Multifaceted biological insights from a draft genome sequence of the tobacco hornworm moth, Manduca sexta.</title>
        <authorList>
            <person name="Kanost M.R."/>
            <person name="Arrese E.L."/>
            <person name="Cao X."/>
            <person name="Chen Y.R."/>
            <person name="Chellapilla S."/>
            <person name="Goldsmith M.R."/>
            <person name="Grosse-Wilde E."/>
            <person name="Heckel D.G."/>
            <person name="Herndon N."/>
            <person name="Jiang H."/>
            <person name="Papanicolaou A."/>
            <person name="Qu J."/>
            <person name="Soulages J.L."/>
            <person name="Vogel H."/>
            <person name="Walters J."/>
            <person name="Waterhouse R.M."/>
            <person name="Ahn S.J."/>
            <person name="Almeida F.C."/>
            <person name="An C."/>
            <person name="Aqrawi P."/>
            <person name="Bretschneider A."/>
            <person name="Bryant W.B."/>
            <person name="Bucks S."/>
            <person name="Chao H."/>
            <person name="Chevignon G."/>
            <person name="Christen J.M."/>
            <person name="Clarke D.F."/>
            <person name="Dittmer N.T."/>
            <person name="Ferguson L.C.F."/>
            <person name="Garavelou S."/>
            <person name="Gordon K.H.J."/>
            <person name="Gunaratna R.T."/>
            <person name="Han Y."/>
            <person name="Hauser F."/>
            <person name="He Y."/>
            <person name="Heidel-Fischer H."/>
            <person name="Hirsh A."/>
            <person name="Hu Y."/>
            <person name="Jiang H."/>
            <person name="Kalra D."/>
            <person name="Klinner C."/>
            <person name="Konig C."/>
            <person name="Kovar C."/>
            <person name="Kroll A.R."/>
            <person name="Kuwar S.S."/>
            <person name="Lee S.L."/>
            <person name="Lehman R."/>
            <person name="Li K."/>
            <person name="Li Z."/>
            <person name="Liang H."/>
            <person name="Lovelace S."/>
            <person name="Lu Z."/>
            <person name="Mansfield J.H."/>
            <person name="McCulloch K.J."/>
            <person name="Mathew T."/>
            <person name="Morton B."/>
            <person name="Muzny D.M."/>
            <person name="Neunemann D."/>
            <person name="Ongeri F."/>
            <person name="Pauchet Y."/>
            <person name="Pu L.L."/>
            <person name="Pyrousis I."/>
            <person name="Rao X.J."/>
            <person name="Redding A."/>
            <person name="Roesel C."/>
            <person name="Sanchez-Gracia A."/>
            <person name="Schaack S."/>
            <person name="Shukla A."/>
            <person name="Tetreau G."/>
            <person name="Wang Y."/>
            <person name="Xiong G.H."/>
            <person name="Traut W."/>
            <person name="Walsh T.K."/>
            <person name="Worley K.C."/>
            <person name="Wu D."/>
            <person name="Wu W."/>
            <person name="Wu Y.Q."/>
            <person name="Zhang X."/>
            <person name="Zou Z."/>
            <person name="Zucker H."/>
            <person name="Briscoe A.D."/>
            <person name="Burmester T."/>
            <person name="Clem R.J."/>
            <person name="Feyereisen R."/>
            <person name="Grimmelikhuijzen C.J.P."/>
            <person name="Hamodrakas S.J."/>
            <person name="Hansson B.S."/>
            <person name="Huguet E."/>
            <person name="Jermiin L.S."/>
            <person name="Lan Q."/>
            <person name="Lehman H.K."/>
            <person name="Lorenzen M."/>
            <person name="Merzendorfer H."/>
            <person name="Michalopoulos I."/>
            <person name="Morton D.B."/>
            <person name="Muthukrishnan S."/>
            <person name="Oakeshott J.G."/>
            <person name="Palmer W."/>
            <person name="Park Y."/>
            <person name="Passarelli A.L."/>
            <person name="Rozas J."/>
            <person name="Schwartz L.M."/>
            <person name="Smith W."/>
            <person name="Southgate A."/>
            <person name="Vilcinskas A."/>
            <person name="Vogt R."/>
            <person name="Wang P."/>
            <person name="Werren J."/>
            <person name="Yu X.Q."/>
            <person name="Zhou J.J."/>
            <person name="Brown S.J."/>
            <person name="Scherer S.E."/>
            <person name="Richards S."/>
            <person name="Blissard G.W."/>
        </authorList>
    </citation>
    <scope>NUCLEOTIDE SEQUENCE</scope>
</reference>
<evidence type="ECO:0000256" key="8">
    <source>
        <dbReference type="SAM" id="Phobius"/>
    </source>
</evidence>
<name>A0A921YTG5_MANSE</name>
<evidence type="ECO:0000256" key="3">
    <source>
        <dbReference type="ARBA" id="ARBA00022692"/>
    </source>
</evidence>
<comment type="subcellular location">
    <subcellularLocation>
        <location evidence="1">Membrane</location>
        <topology evidence="1">Single-pass type II membrane protein</topology>
    </subcellularLocation>
</comment>
<accession>A0A921YTG5</accession>
<evidence type="ECO:0000256" key="1">
    <source>
        <dbReference type="ARBA" id="ARBA00004606"/>
    </source>
</evidence>
<gene>
    <name evidence="9" type="ORF">O3G_MSEX003670</name>
</gene>
<dbReference type="InterPro" id="IPR038702">
    <property type="entry name" value="Na/K_ATPase_sub_beta_sf"/>
</dbReference>
<evidence type="ECO:0000256" key="6">
    <source>
        <dbReference type="ARBA" id="ARBA00023136"/>
    </source>
</evidence>
<dbReference type="GO" id="GO:0030007">
    <property type="term" value="P:intracellular potassium ion homeostasis"/>
    <property type="evidence" value="ECO:0007669"/>
    <property type="project" value="TreeGrafter"/>
</dbReference>
<protein>
    <submittedName>
        <fullName evidence="9">Uncharacterized protein</fullName>
    </submittedName>
</protein>
<feature type="compositionally biased region" description="Low complexity" evidence="7">
    <location>
        <begin position="24"/>
        <end position="33"/>
    </location>
</feature>
<keyword evidence="3 8" id="KW-0812">Transmembrane</keyword>
<evidence type="ECO:0000256" key="4">
    <source>
        <dbReference type="ARBA" id="ARBA00022968"/>
    </source>
</evidence>